<evidence type="ECO:0000313" key="3">
    <source>
        <dbReference type="EMBL" id="NDV34845.1"/>
    </source>
</evidence>
<evidence type="ECO:0000256" key="1">
    <source>
        <dbReference type="ARBA" id="ARBA00022737"/>
    </source>
</evidence>
<dbReference type="InterPro" id="IPR011042">
    <property type="entry name" value="6-blade_b-propeller_TolB-like"/>
</dbReference>
<feature type="repeat" description="NHL" evidence="2">
    <location>
        <begin position="55"/>
        <end position="85"/>
    </location>
</feature>
<dbReference type="EMBL" id="GIBP01005876">
    <property type="protein sequence ID" value="NDV34845.1"/>
    <property type="molecule type" value="Transcribed_RNA"/>
</dbReference>
<dbReference type="Pfam" id="PF01436">
    <property type="entry name" value="NHL"/>
    <property type="match status" value="2"/>
</dbReference>
<keyword evidence="1" id="KW-0677">Repeat</keyword>
<dbReference type="PANTHER" id="PTHR13833:SF71">
    <property type="entry name" value="NHL DOMAIN-CONTAINING PROTEIN"/>
    <property type="match status" value="1"/>
</dbReference>
<dbReference type="Gene3D" id="2.120.10.30">
    <property type="entry name" value="TolB, C-terminal domain"/>
    <property type="match status" value="1"/>
</dbReference>
<proteinExistence type="predicted"/>
<sequence length="181" mass="20475">MFCFPFGVAVDSEGNVFVSDSGNHRIRKIDTTGLVTTVAGELQGYKDGNRKEARFDYPAHIAIDSQGNIYVADEWNNRIRRINRNGDVITIGIEENLLCRPSGIAIRPNSNILIADTLHNRIIEFANVGLSHSWPTSHHQIPITLKDKIELILLIWKSILPKDVQIYITQKIIYLELARLT</sequence>
<dbReference type="PROSITE" id="PS51125">
    <property type="entry name" value="NHL"/>
    <property type="match status" value="2"/>
</dbReference>
<evidence type="ECO:0000256" key="2">
    <source>
        <dbReference type="PROSITE-ProRule" id="PRU00504"/>
    </source>
</evidence>
<organism evidence="3">
    <name type="scientific">Arcella intermedia</name>
    <dbReference type="NCBI Taxonomy" id="1963864"/>
    <lineage>
        <taxon>Eukaryota</taxon>
        <taxon>Amoebozoa</taxon>
        <taxon>Tubulinea</taxon>
        <taxon>Elardia</taxon>
        <taxon>Arcellinida</taxon>
        <taxon>Sphaerothecina</taxon>
        <taxon>Arcellidae</taxon>
        <taxon>Arcella</taxon>
    </lineage>
</organism>
<dbReference type="PANTHER" id="PTHR13833">
    <property type="match status" value="1"/>
</dbReference>
<dbReference type="SUPFAM" id="SSF101898">
    <property type="entry name" value="NHL repeat"/>
    <property type="match status" value="1"/>
</dbReference>
<evidence type="ECO:0008006" key="4">
    <source>
        <dbReference type="Google" id="ProtNLM"/>
    </source>
</evidence>
<name>A0A6B2LCX2_9EUKA</name>
<accession>A0A6B2LCX2</accession>
<dbReference type="AlphaFoldDB" id="A0A6B2LCX2"/>
<protein>
    <recommendedName>
        <fullName evidence="4">SMP-30/Gluconolactonase/LRE-like region domain-containing protein</fullName>
    </recommendedName>
</protein>
<feature type="repeat" description="NHL" evidence="2">
    <location>
        <begin position="1"/>
        <end position="32"/>
    </location>
</feature>
<reference evidence="3" key="1">
    <citation type="journal article" date="2020" name="J. Eukaryot. Microbiol.">
        <title>De novo Sequencing, Assembly and Annotation of the Transcriptome for the Free-Living Testate Amoeba Arcella intermedia.</title>
        <authorList>
            <person name="Ribeiro G.M."/>
            <person name="Porfirio-Sousa A.L."/>
            <person name="Maurer-Alcala X.X."/>
            <person name="Katz L.A."/>
            <person name="Lahr D.J.G."/>
        </authorList>
    </citation>
    <scope>NUCLEOTIDE SEQUENCE</scope>
</reference>
<dbReference type="InterPro" id="IPR001258">
    <property type="entry name" value="NHL_repeat"/>
</dbReference>